<feature type="domain" description="DUF2268" evidence="1">
    <location>
        <begin position="132"/>
        <end position="253"/>
    </location>
</feature>
<evidence type="ECO:0000313" key="3">
    <source>
        <dbReference type="Proteomes" id="UP001206312"/>
    </source>
</evidence>
<keyword evidence="3" id="KW-1185">Reference proteome</keyword>
<comment type="caution">
    <text evidence="2">The sequence shown here is derived from an EMBL/GenBank/DDBJ whole genome shotgun (WGS) entry which is preliminary data.</text>
</comment>
<gene>
    <name evidence="2" type="ORF">NG653_09050</name>
</gene>
<reference evidence="2 3" key="1">
    <citation type="submission" date="2022-06" db="EMBL/GenBank/DDBJ databases">
        <authorList>
            <person name="Xuan X."/>
        </authorList>
    </citation>
    <scope>NUCLEOTIDE SEQUENCE [LARGE SCALE GENOMIC DNA]</scope>
    <source>
        <strain evidence="2 3">2V75</strain>
    </source>
</reference>
<protein>
    <submittedName>
        <fullName evidence="2">DUF2268 domain-containing protein</fullName>
    </submittedName>
</protein>
<sequence length="258" mass="28800">MNLRHLMNTFTAITSIILSFLVIGIDVQLNPNSSEKLPEVKTVLFTYTSDTTLTLEEKSVIEKALTQHTNQVSMVLTKLPDTIMYKVNIVDHNLDIVKGVSGMTLRHKMNALIQVDLSSQYPGGVVKAGQDGLKSLLWHELHHVQRGWSIEQNEFEQGIDIAAINEGLAVVFAEEYTGESEVVNSKADVTDAWVDEILQLPKEADYMTWVSGIHPDGRSYIGYRTGNYIIRKAMEKSSKSILALSELSPTEIFELAGY</sequence>
<accession>A0ABT1AY92</accession>
<dbReference type="RefSeq" id="WP_252741375.1">
    <property type="nucleotide sequence ID" value="NZ_JAMXIB010000006.1"/>
</dbReference>
<dbReference type="Proteomes" id="UP001206312">
    <property type="component" value="Unassembled WGS sequence"/>
</dbReference>
<evidence type="ECO:0000259" key="1">
    <source>
        <dbReference type="Pfam" id="PF10026"/>
    </source>
</evidence>
<dbReference type="InterPro" id="IPR018728">
    <property type="entry name" value="DUF2268"/>
</dbReference>
<dbReference type="EMBL" id="JAMXIB010000006">
    <property type="protein sequence ID" value="MCO5724999.1"/>
    <property type="molecule type" value="Genomic_DNA"/>
</dbReference>
<proteinExistence type="predicted"/>
<organism evidence="2 3">
    <name type="scientific">Robiginitalea marina</name>
    <dbReference type="NCBI Taxonomy" id="2954105"/>
    <lineage>
        <taxon>Bacteria</taxon>
        <taxon>Pseudomonadati</taxon>
        <taxon>Bacteroidota</taxon>
        <taxon>Flavobacteriia</taxon>
        <taxon>Flavobacteriales</taxon>
        <taxon>Flavobacteriaceae</taxon>
        <taxon>Robiginitalea</taxon>
    </lineage>
</organism>
<name>A0ABT1AY92_9FLAO</name>
<dbReference type="Pfam" id="PF10026">
    <property type="entry name" value="DUF2268"/>
    <property type="match status" value="1"/>
</dbReference>
<evidence type="ECO:0000313" key="2">
    <source>
        <dbReference type="EMBL" id="MCO5724999.1"/>
    </source>
</evidence>